<organism evidence="1 2">
    <name type="scientific">Kribbella karoonensis</name>
    <dbReference type="NCBI Taxonomy" id="324851"/>
    <lineage>
        <taxon>Bacteria</taxon>
        <taxon>Bacillati</taxon>
        <taxon>Actinomycetota</taxon>
        <taxon>Actinomycetes</taxon>
        <taxon>Propionibacteriales</taxon>
        <taxon>Kribbellaceae</taxon>
        <taxon>Kribbella</taxon>
    </lineage>
</organism>
<accession>A0ABN2ELH7</accession>
<reference evidence="1 2" key="1">
    <citation type="journal article" date="2019" name="Int. J. Syst. Evol. Microbiol.">
        <title>The Global Catalogue of Microorganisms (GCM) 10K type strain sequencing project: providing services to taxonomists for standard genome sequencing and annotation.</title>
        <authorList>
            <consortium name="The Broad Institute Genomics Platform"/>
            <consortium name="The Broad Institute Genome Sequencing Center for Infectious Disease"/>
            <person name="Wu L."/>
            <person name="Ma J."/>
        </authorList>
    </citation>
    <scope>NUCLEOTIDE SEQUENCE [LARGE SCALE GENOMIC DNA]</scope>
    <source>
        <strain evidence="1 2">JCM 14304</strain>
    </source>
</reference>
<dbReference type="RefSeq" id="WP_344199863.1">
    <property type="nucleotide sequence ID" value="NZ_BAAAND010000012.1"/>
</dbReference>
<sequence>MFQPGDRDRRRAQRLIRRGARHLAAGRVTEAVEVSKDAEQLVRSVIAVSNSRQDRRVLGSILYNRAANLEWLRNTDAAYYAASAAAEAYHSVDPTWGSPKLIPLALAGERIPPAESGGLYRILRITDEAERNRQLFAISEPHRIGWDEIQEVIAQAADARVRSRRLGALTGLEDLEHANLDHPAETYRQLIIHGDRYTTTDLNRIETQITETRRLLTGS</sequence>
<protein>
    <submittedName>
        <fullName evidence="1">Uncharacterized protein</fullName>
    </submittedName>
</protein>
<dbReference type="EMBL" id="BAAAND010000012">
    <property type="protein sequence ID" value="GAA1610950.1"/>
    <property type="molecule type" value="Genomic_DNA"/>
</dbReference>
<evidence type="ECO:0000313" key="1">
    <source>
        <dbReference type="EMBL" id="GAA1610950.1"/>
    </source>
</evidence>
<comment type="caution">
    <text evidence="1">The sequence shown here is derived from an EMBL/GenBank/DDBJ whole genome shotgun (WGS) entry which is preliminary data.</text>
</comment>
<gene>
    <name evidence="1" type="ORF">GCM10009742_72060</name>
</gene>
<proteinExistence type="predicted"/>
<dbReference type="Proteomes" id="UP001500190">
    <property type="component" value="Unassembled WGS sequence"/>
</dbReference>
<evidence type="ECO:0000313" key="2">
    <source>
        <dbReference type="Proteomes" id="UP001500190"/>
    </source>
</evidence>
<name>A0ABN2ELH7_9ACTN</name>
<keyword evidence="2" id="KW-1185">Reference proteome</keyword>